<evidence type="ECO:0000256" key="1">
    <source>
        <dbReference type="ARBA" id="ARBA00023004"/>
    </source>
</evidence>
<evidence type="ECO:0000313" key="4">
    <source>
        <dbReference type="Proteomes" id="UP000831607"/>
    </source>
</evidence>
<dbReference type="EMBL" id="CP063982">
    <property type="protein sequence ID" value="UOD49474.1"/>
    <property type="molecule type" value="Genomic_DNA"/>
</dbReference>
<dbReference type="SUPFAM" id="SSF50037">
    <property type="entry name" value="C-terminal domain of transcriptional repressors"/>
    <property type="match status" value="1"/>
</dbReference>
<keyword evidence="4" id="KW-1185">Reference proteome</keyword>
<dbReference type="RefSeq" id="WP_243477684.1">
    <property type="nucleotide sequence ID" value="NZ_CP063982.1"/>
</dbReference>
<proteinExistence type="predicted"/>
<feature type="domain" description="Ferrous iron transporter FeoA-like" evidence="2">
    <location>
        <begin position="6"/>
        <end position="76"/>
    </location>
</feature>
<dbReference type="Pfam" id="PF04023">
    <property type="entry name" value="FeoA"/>
    <property type="match status" value="1"/>
</dbReference>
<dbReference type="InterPro" id="IPR038157">
    <property type="entry name" value="FeoA_core_dom"/>
</dbReference>
<evidence type="ECO:0000313" key="3">
    <source>
        <dbReference type="EMBL" id="UOD49474.1"/>
    </source>
</evidence>
<dbReference type="Proteomes" id="UP000831607">
    <property type="component" value="Chromosome"/>
</dbReference>
<dbReference type="Gene3D" id="2.30.30.90">
    <property type="match status" value="1"/>
</dbReference>
<protein>
    <submittedName>
        <fullName evidence="3">Ferrous iron transport protein A</fullName>
    </submittedName>
</protein>
<sequence length="77" mass="8260">MASETMPLSMAQAGVALRISTILGGSSLLRKLTEMGLNAGTELQIRQQQRGSVVVCRGNMRYAIGLGMAHKIMVEII</sequence>
<name>A0ABY4AN48_9BURK</name>
<gene>
    <name evidence="3" type="ORF">DHf2319_08265</name>
</gene>
<evidence type="ECO:0000259" key="2">
    <source>
        <dbReference type="SMART" id="SM00899"/>
    </source>
</evidence>
<reference evidence="3 4" key="1">
    <citation type="submission" date="2020-11" db="EMBL/GenBank/DDBJ databases">
        <title>Algicoccus daihaiensis sp.nov., isolated from Daihai Lake in Inner Mongolia.</title>
        <authorList>
            <person name="Kai J."/>
        </authorList>
    </citation>
    <scope>NUCLEOTIDE SEQUENCE [LARGE SCALE GENOMIC DNA]</scope>
    <source>
        <strain evidence="4">f23</strain>
    </source>
</reference>
<dbReference type="SMART" id="SM00899">
    <property type="entry name" value="FeoA"/>
    <property type="match status" value="1"/>
</dbReference>
<dbReference type="InterPro" id="IPR053184">
    <property type="entry name" value="FeoA-like"/>
</dbReference>
<dbReference type="PANTHER" id="PTHR43151">
    <property type="entry name" value="FEOA FAMILY PROTEIN"/>
    <property type="match status" value="1"/>
</dbReference>
<organism evidence="3 4">
    <name type="scientific">Orrella daihaiensis</name>
    <dbReference type="NCBI Taxonomy" id="2782176"/>
    <lineage>
        <taxon>Bacteria</taxon>
        <taxon>Pseudomonadati</taxon>
        <taxon>Pseudomonadota</taxon>
        <taxon>Betaproteobacteria</taxon>
        <taxon>Burkholderiales</taxon>
        <taxon>Alcaligenaceae</taxon>
        <taxon>Orrella</taxon>
    </lineage>
</organism>
<keyword evidence="1" id="KW-0408">Iron</keyword>
<dbReference type="InterPro" id="IPR008988">
    <property type="entry name" value="Transcriptional_repressor_C"/>
</dbReference>
<accession>A0ABY4AN48</accession>
<dbReference type="InterPro" id="IPR007167">
    <property type="entry name" value="Fe-transptr_FeoA-like"/>
</dbReference>
<dbReference type="PANTHER" id="PTHR43151:SF1">
    <property type="entry name" value="SSR2333 PROTEIN"/>
    <property type="match status" value="1"/>
</dbReference>